<organism evidence="5 6">
    <name type="scientific">Coleophoma crateriformis</name>
    <dbReference type="NCBI Taxonomy" id="565419"/>
    <lineage>
        <taxon>Eukaryota</taxon>
        <taxon>Fungi</taxon>
        <taxon>Dikarya</taxon>
        <taxon>Ascomycota</taxon>
        <taxon>Pezizomycotina</taxon>
        <taxon>Leotiomycetes</taxon>
        <taxon>Helotiales</taxon>
        <taxon>Dermateaceae</taxon>
        <taxon>Coleophoma</taxon>
    </lineage>
</organism>
<keyword evidence="4" id="KW-0732">Signal</keyword>
<dbReference type="InterPro" id="IPR008183">
    <property type="entry name" value="Aldose_1/G6P_1-epimerase"/>
</dbReference>
<dbReference type="GO" id="GO:0030246">
    <property type="term" value="F:carbohydrate binding"/>
    <property type="evidence" value="ECO:0007669"/>
    <property type="project" value="InterPro"/>
</dbReference>
<proteinExistence type="inferred from homology"/>
<comment type="similarity">
    <text evidence="1">Belongs to the aldose epimerase family.</text>
</comment>
<evidence type="ECO:0000313" key="5">
    <source>
        <dbReference type="EMBL" id="RDW75702.1"/>
    </source>
</evidence>
<dbReference type="Gene3D" id="2.70.98.10">
    <property type="match status" value="1"/>
</dbReference>
<evidence type="ECO:0000256" key="2">
    <source>
        <dbReference type="ARBA" id="ARBA00023235"/>
    </source>
</evidence>
<dbReference type="InterPro" id="IPR014718">
    <property type="entry name" value="GH-type_carb-bd"/>
</dbReference>
<feature type="signal peptide" evidence="4">
    <location>
        <begin position="1"/>
        <end position="18"/>
    </location>
</feature>
<dbReference type="EMBL" id="PDLN01000009">
    <property type="protein sequence ID" value="RDW75702.1"/>
    <property type="molecule type" value="Genomic_DNA"/>
</dbReference>
<dbReference type="InterPro" id="IPR047215">
    <property type="entry name" value="Galactose_mutarotase-like"/>
</dbReference>
<dbReference type="FunFam" id="2.70.98.10:FF:000014">
    <property type="entry name" value="Aldose 1-epimerase, putative"/>
    <property type="match status" value="1"/>
</dbReference>
<name>A0A3D8RNN3_9HELO</name>
<dbReference type="CDD" id="cd09019">
    <property type="entry name" value="galactose_mutarotase_like"/>
    <property type="match status" value="1"/>
</dbReference>
<evidence type="ECO:0000256" key="4">
    <source>
        <dbReference type="SAM" id="SignalP"/>
    </source>
</evidence>
<dbReference type="Pfam" id="PF01263">
    <property type="entry name" value="Aldose_epim"/>
    <property type="match status" value="1"/>
</dbReference>
<evidence type="ECO:0000256" key="3">
    <source>
        <dbReference type="ARBA" id="ARBA00023277"/>
    </source>
</evidence>
<reference evidence="5 6" key="1">
    <citation type="journal article" date="2018" name="IMA Fungus">
        <title>IMA Genome-F 9: Draft genome sequence of Annulohypoxylon stygium, Aspergillus mulundensis, Berkeleyomyces basicola (syn. Thielaviopsis basicola), Ceratocystis smalleyi, two Cercospora beticola strains, Coleophoma cylindrospora, Fusarium fracticaudum, Phialophora cf. hyalina, and Morchella septimelata.</title>
        <authorList>
            <person name="Wingfield B.D."/>
            <person name="Bills G.F."/>
            <person name="Dong Y."/>
            <person name="Huang W."/>
            <person name="Nel W.J."/>
            <person name="Swalarsk-Parry B.S."/>
            <person name="Vaghefi N."/>
            <person name="Wilken P.M."/>
            <person name="An Z."/>
            <person name="de Beer Z.W."/>
            <person name="De Vos L."/>
            <person name="Chen L."/>
            <person name="Duong T.A."/>
            <person name="Gao Y."/>
            <person name="Hammerbacher A."/>
            <person name="Kikkert J.R."/>
            <person name="Li Y."/>
            <person name="Li H."/>
            <person name="Li K."/>
            <person name="Li Q."/>
            <person name="Liu X."/>
            <person name="Ma X."/>
            <person name="Naidoo K."/>
            <person name="Pethybridge S.J."/>
            <person name="Sun J."/>
            <person name="Steenkamp E.T."/>
            <person name="van der Nest M.A."/>
            <person name="van Wyk S."/>
            <person name="Wingfield M.J."/>
            <person name="Xiong C."/>
            <person name="Yue Q."/>
            <person name="Zhang X."/>
        </authorList>
    </citation>
    <scope>NUCLEOTIDE SEQUENCE [LARGE SCALE GENOMIC DNA]</scope>
    <source>
        <strain evidence="5 6">BP5796</strain>
    </source>
</reference>
<dbReference type="OrthoDB" id="274691at2759"/>
<evidence type="ECO:0000256" key="1">
    <source>
        <dbReference type="ARBA" id="ARBA00006206"/>
    </source>
</evidence>
<keyword evidence="3" id="KW-0119">Carbohydrate metabolism</keyword>
<dbReference type="InterPro" id="IPR011013">
    <property type="entry name" value="Gal_mutarotase_sf_dom"/>
</dbReference>
<dbReference type="GO" id="GO:0004034">
    <property type="term" value="F:aldose 1-epimerase activity"/>
    <property type="evidence" value="ECO:0007669"/>
    <property type="project" value="TreeGrafter"/>
</dbReference>
<dbReference type="AlphaFoldDB" id="A0A3D8RNN3"/>
<feature type="chain" id="PRO_5017740952" evidence="4">
    <location>
        <begin position="19"/>
        <end position="433"/>
    </location>
</feature>
<comment type="caution">
    <text evidence="5">The sequence shown here is derived from an EMBL/GenBank/DDBJ whole genome shotgun (WGS) entry which is preliminary data.</text>
</comment>
<sequence length="433" mass="47225">MMLPRVFWLSSFVLTALALPQPQDSTEYTTGVAGNTTIAGDSASTVGPDKDGKYTIQAKGIRANFIPYGASISNLFINDSSGIERDIVGGFDNASYYSVDRQHPHFGGVPGRYANRIKNSSFVLDGTTYNVLPNENVVPGHPQGVDTLHGGPDGWDWRNWTVVAHTENSITFSIADPDGDQGFPGEVISYVTYTLTDHTWHLRMTAIPTTKKTPIMLSSHVYWNLDGWQNNETATALNHSLYLPYGGQRVGADTILIPTGDILSNQPGSVNDFKSAPKQIGANFSSPDLLGNCGFNCTGYDTCYLTNRDQAGPFDWKASGPVATLRSAWSGIQVDVHTDQEAFQIYSCSGQNGSMALKSTQGFFDDPSRPRVIEKYSCIVMEVEDWIDAINQPEWGRESKQIYEPGGDPYVLQARYEFSINTTAVGLLGPGSG</sequence>
<dbReference type="GO" id="GO:0006006">
    <property type="term" value="P:glucose metabolic process"/>
    <property type="evidence" value="ECO:0007669"/>
    <property type="project" value="TreeGrafter"/>
</dbReference>
<dbReference type="GO" id="GO:0033499">
    <property type="term" value="P:galactose catabolic process via UDP-galactose, Leloir pathway"/>
    <property type="evidence" value="ECO:0007669"/>
    <property type="project" value="TreeGrafter"/>
</dbReference>
<dbReference type="PANTHER" id="PTHR10091">
    <property type="entry name" value="ALDOSE-1-EPIMERASE"/>
    <property type="match status" value="1"/>
</dbReference>
<evidence type="ECO:0000313" key="6">
    <source>
        <dbReference type="Proteomes" id="UP000256328"/>
    </source>
</evidence>
<keyword evidence="6" id="KW-1185">Reference proteome</keyword>
<dbReference type="SUPFAM" id="SSF74650">
    <property type="entry name" value="Galactose mutarotase-like"/>
    <property type="match status" value="1"/>
</dbReference>
<keyword evidence="2" id="KW-0413">Isomerase</keyword>
<gene>
    <name evidence="5" type="ORF">BP5796_06523</name>
</gene>
<dbReference type="Proteomes" id="UP000256328">
    <property type="component" value="Unassembled WGS sequence"/>
</dbReference>
<protein>
    <submittedName>
        <fullName evidence="5">Galactose mutarotase-like protein</fullName>
    </submittedName>
</protein>
<dbReference type="PANTHER" id="PTHR10091:SF6">
    <property type="entry name" value="1-EPIMERASE, PUTATIVE (AFU_ORTHOLOGUE AFUA_3G13240)-RELATED"/>
    <property type="match status" value="1"/>
</dbReference>
<accession>A0A3D8RNN3</accession>